<name>A0AAE3DAI5_9FIRM</name>
<feature type="coiled-coil region" evidence="1">
    <location>
        <begin position="173"/>
        <end position="200"/>
    </location>
</feature>
<keyword evidence="1" id="KW-0175">Coiled coil</keyword>
<sequence>MSLEVYSRQSKAFQYDGYKINSEMREHINAEKSSSNVHKDRDTVNFSAEGRNMCYGFGVHDVKDRAKHTVVKPGIAPLFDTISRTLKTVREEKGSYDYSDIANACGYAYAKCFSEIEKKYVNSQDKYYNLDGTPCTKKQEIAWLDEAYEEKINWETANVRIAAGREQFLGHIPDISQKDIEEYEENIKNAKEQYIKQYQEKGTVKLQHLSFGQSSLLQKLSELMNM</sequence>
<gene>
    <name evidence="2" type="ORF">LKD75_17405</name>
</gene>
<reference evidence="2 3" key="1">
    <citation type="submission" date="2021-10" db="EMBL/GenBank/DDBJ databases">
        <title>Anaerobic single-cell dispensing facilitates the cultivation of human gut bacteria.</title>
        <authorList>
            <person name="Afrizal A."/>
        </authorList>
    </citation>
    <scope>NUCLEOTIDE SEQUENCE [LARGE SCALE GENOMIC DNA]</scope>
    <source>
        <strain evidence="2 3">CLA-AA-H273</strain>
    </source>
</reference>
<dbReference type="EMBL" id="JAJEPV010000075">
    <property type="protein sequence ID" value="MCC2121334.1"/>
    <property type="molecule type" value="Genomic_DNA"/>
</dbReference>
<evidence type="ECO:0000256" key="1">
    <source>
        <dbReference type="SAM" id="Coils"/>
    </source>
</evidence>
<evidence type="ECO:0000313" key="2">
    <source>
        <dbReference type="EMBL" id="MCC2121334.1"/>
    </source>
</evidence>
<accession>A0AAE3DAI5</accession>
<proteinExistence type="predicted"/>
<dbReference type="RefSeq" id="WP_227734017.1">
    <property type="nucleotide sequence ID" value="NZ_JAJEPV010000075.1"/>
</dbReference>
<organism evidence="2 3">
    <name type="scientific">Waltera acetigignens</name>
    <dbReference type="NCBI Taxonomy" id="2981769"/>
    <lineage>
        <taxon>Bacteria</taxon>
        <taxon>Bacillati</taxon>
        <taxon>Bacillota</taxon>
        <taxon>Clostridia</taxon>
        <taxon>Lachnospirales</taxon>
        <taxon>Lachnospiraceae</taxon>
        <taxon>Waltera</taxon>
    </lineage>
</organism>
<dbReference type="AlphaFoldDB" id="A0AAE3DAI5"/>
<protein>
    <submittedName>
        <fullName evidence="2">Uncharacterized protein</fullName>
    </submittedName>
</protein>
<comment type="caution">
    <text evidence="2">The sequence shown here is derived from an EMBL/GenBank/DDBJ whole genome shotgun (WGS) entry which is preliminary data.</text>
</comment>
<evidence type="ECO:0000313" key="3">
    <source>
        <dbReference type="Proteomes" id="UP001197795"/>
    </source>
</evidence>
<dbReference type="Proteomes" id="UP001197795">
    <property type="component" value="Unassembled WGS sequence"/>
</dbReference>
<keyword evidence="3" id="KW-1185">Reference proteome</keyword>